<gene>
    <name evidence="2" type="ORF">IMCC3088_2608</name>
</gene>
<reference evidence="2 3" key="1">
    <citation type="journal article" date="2011" name="J. Bacteriol.">
        <title>Genome sequence of strain IMCC3088, a proteorhodopsin-containing marine bacterium belonging to the OM60/NOR5 clade.</title>
        <authorList>
            <person name="Jang Y."/>
            <person name="Oh H.M."/>
            <person name="Kang I."/>
            <person name="Lee K."/>
            <person name="Yang S.J."/>
            <person name="Cho J.C."/>
        </authorList>
    </citation>
    <scope>NUCLEOTIDE SEQUENCE [LARGE SCALE GENOMIC DNA]</scope>
    <source>
        <strain evidence="2 3">IMCC3088</strain>
    </source>
</reference>
<keyword evidence="3" id="KW-1185">Reference proteome</keyword>
<dbReference type="RefSeq" id="WP_009576764.1">
    <property type="nucleotide sequence ID" value="NZ_AEIG01000085.1"/>
</dbReference>
<dbReference type="STRING" id="2518989.IMCC3088_2608"/>
<feature type="region of interest" description="Disordered" evidence="1">
    <location>
        <begin position="1"/>
        <end position="28"/>
    </location>
</feature>
<protein>
    <submittedName>
        <fullName evidence="2">Uncharacterized protein</fullName>
    </submittedName>
</protein>
<evidence type="ECO:0000313" key="2">
    <source>
        <dbReference type="EMBL" id="EGG28746.1"/>
    </source>
</evidence>
<dbReference type="EMBL" id="AEIG01000085">
    <property type="protein sequence ID" value="EGG28746.1"/>
    <property type="molecule type" value="Genomic_DNA"/>
</dbReference>
<accession>F3L4K7</accession>
<feature type="region of interest" description="Disordered" evidence="1">
    <location>
        <begin position="54"/>
        <end position="77"/>
    </location>
</feature>
<dbReference type="Proteomes" id="UP000005615">
    <property type="component" value="Unassembled WGS sequence"/>
</dbReference>
<comment type="caution">
    <text evidence="2">The sequence shown here is derived from an EMBL/GenBank/DDBJ whole genome shotgun (WGS) entry which is preliminary data.</text>
</comment>
<feature type="compositionally biased region" description="Basic and acidic residues" evidence="1">
    <location>
        <begin position="15"/>
        <end position="24"/>
    </location>
</feature>
<dbReference type="AlphaFoldDB" id="F3L4K7"/>
<feature type="compositionally biased region" description="Polar residues" evidence="1">
    <location>
        <begin position="1"/>
        <end position="14"/>
    </location>
</feature>
<evidence type="ECO:0000256" key="1">
    <source>
        <dbReference type="SAM" id="MobiDB-lite"/>
    </source>
</evidence>
<sequence length="77" mass="9568">MSNDFRPTFTSQRSRWQDRVKKEEQGEEVAYTGPERRYYHRRLLKDRRESIRFDLTKDDRRKSSGRRRTDLSTDKWV</sequence>
<organism evidence="2 3">
    <name type="scientific">Aequoribacter fuscus</name>
    <dbReference type="NCBI Taxonomy" id="2518989"/>
    <lineage>
        <taxon>Bacteria</taxon>
        <taxon>Pseudomonadati</taxon>
        <taxon>Pseudomonadota</taxon>
        <taxon>Gammaproteobacteria</taxon>
        <taxon>Cellvibrionales</taxon>
        <taxon>Halieaceae</taxon>
        <taxon>Aequoribacter</taxon>
    </lineage>
</organism>
<name>F3L4K7_9GAMM</name>
<evidence type="ECO:0000313" key="3">
    <source>
        <dbReference type="Proteomes" id="UP000005615"/>
    </source>
</evidence>
<proteinExistence type="predicted"/>